<evidence type="ECO:0000256" key="4">
    <source>
        <dbReference type="ARBA" id="ARBA00022723"/>
    </source>
</evidence>
<comment type="cofactor">
    <cofactor evidence="1">
        <name>Mg(2+)</name>
        <dbReference type="ChEBI" id="CHEBI:18420"/>
    </cofactor>
</comment>
<dbReference type="InterPro" id="IPR008949">
    <property type="entry name" value="Isoprenoid_synthase_dom_sf"/>
</dbReference>
<accession>A0A508X863</accession>
<organism evidence="9">
    <name type="scientific">Sinorhizobium medicae</name>
    <dbReference type="NCBI Taxonomy" id="110321"/>
    <lineage>
        <taxon>Bacteria</taxon>
        <taxon>Pseudomonadati</taxon>
        <taxon>Pseudomonadota</taxon>
        <taxon>Alphaproteobacteria</taxon>
        <taxon>Hyphomicrobiales</taxon>
        <taxon>Rhizobiaceae</taxon>
        <taxon>Sinorhizobium/Ensifer group</taxon>
        <taxon>Sinorhizobium</taxon>
    </lineage>
</organism>
<sequence length="336" mass="36268">MSGTQVRKSITFDPASKQTADTQWLQAFVGDEHVGKTIGQLRSRIENRLQFLLETEEYAPPNLLSAMSHALLGGGKRFRPLIFVMTVNRGDCLNASIDIGCALEMVHTASLILDDLPCMDDAELRRGKPTTHKAFGQATAILAAISLLTLGIRIISTVEGVSDHARARMAAVLSHAVGHTGLAAGQEIDLGGVSGTSLDVEQKNWLKTGKLFAAMADMASILSQRPVQQEAALTEFAFHVGSAFQALDDLMDAIAGTSVLGKDSGKDAERNTMVNEKGEAATRQSYIDHLHAANFALRHCGVEEEPIRFMLRSIHWLVPSEAQARAEMQPNINGGN</sequence>
<reference evidence="9" key="1">
    <citation type="submission" date="2019-06" db="EMBL/GenBank/DDBJ databases">
        <authorList>
            <person name="Le Quere A."/>
            <person name="Colella S."/>
        </authorList>
    </citation>
    <scope>NUCLEOTIDE SEQUENCE</scope>
    <source>
        <strain evidence="9">EmedicaeMD41</strain>
    </source>
</reference>
<dbReference type="RefSeq" id="WP_050578983.1">
    <property type="nucleotide sequence ID" value="NZ_CABFNB010000166.1"/>
</dbReference>
<proteinExistence type="inferred from homology"/>
<keyword evidence="5" id="KW-0460">Magnesium</keyword>
<dbReference type="Gene3D" id="1.10.600.10">
    <property type="entry name" value="Farnesyl Diphosphate Synthase"/>
    <property type="match status" value="1"/>
</dbReference>
<evidence type="ECO:0000256" key="5">
    <source>
        <dbReference type="ARBA" id="ARBA00022842"/>
    </source>
</evidence>
<evidence type="ECO:0000256" key="6">
    <source>
        <dbReference type="ARBA" id="ARBA00023229"/>
    </source>
</evidence>
<dbReference type="PANTHER" id="PTHR43281:SF1">
    <property type="entry name" value="FARNESYL DIPHOSPHATE SYNTHASE"/>
    <property type="match status" value="1"/>
</dbReference>
<protein>
    <recommendedName>
        <fullName evidence="7">Probable farnesyl diphosphate synthase</fullName>
    </recommendedName>
</protein>
<dbReference type="GO" id="GO:0016114">
    <property type="term" value="P:terpenoid biosynthetic process"/>
    <property type="evidence" value="ECO:0007669"/>
    <property type="project" value="UniProtKB-ARBA"/>
</dbReference>
<dbReference type="AlphaFoldDB" id="A0A508X863"/>
<keyword evidence="3 8" id="KW-0808">Transferase</keyword>
<dbReference type="Proteomes" id="UP000507954">
    <property type="component" value="Unassembled WGS sequence"/>
</dbReference>
<keyword evidence="6" id="KW-0414">Isoprene biosynthesis</keyword>
<dbReference type="PANTHER" id="PTHR43281">
    <property type="entry name" value="FARNESYL DIPHOSPHATE SYNTHASE"/>
    <property type="match status" value="1"/>
</dbReference>
<dbReference type="SUPFAM" id="SSF48576">
    <property type="entry name" value="Terpenoid synthases"/>
    <property type="match status" value="1"/>
</dbReference>
<keyword evidence="4" id="KW-0479">Metal-binding</keyword>
<evidence type="ECO:0000256" key="2">
    <source>
        <dbReference type="ARBA" id="ARBA00006706"/>
    </source>
</evidence>
<dbReference type="EMBL" id="CABFNB010000166">
    <property type="protein sequence ID" value="VTZ65973.1"/>
    <property type="molecule type" value="Genomic_DNA"/>
</dbReference>
<dbReference type="PROSITE" id="PS00723">
    <property type="entry name" value="POLYPRENYL_SYNTHASE_1"/>
    <property type="match status" value="1"/>
</dbReference>
<gene>
    <name evidence="9" type="ORF">EMEDMD4_940001</name>
</gene>
<evidence type="ECO:0000256" key="7">
    <source>
        <dbReference type="ARBA" id="ARBA00069024"/>
    </source>
</evidence>
<comment type="similarity">
    <text evidence="2 8">Belongs to the FPP/GGPP synthase family.</text>
</comment>
<evidence type="ECO:0000256" key="3">
    <source>
        <dbReference type="ARBA" id="ARBA00022679"/>
    </source>
</evidence>
<dbReference type="Pfam" id="PF00348">
    <property type="entry name" value="polyprenyl_synt"/>
    <property type="match status" value="1"/>
</dbReference>
<dbReference type="SFLD" id="SFLDS00005">
    <property type="entry name" value="Isoprenoid_Synthase_Type_I"/>
    <property type="match status" value="1"/>
</dbReference>
<dbReference type="InterPro" id="IPR033749">
    <property type="entry name" value="Polyprenyl_synt_CS"/>
</dbReference>
<dbReference type="FunFam" id="1.10.600.10:FF:000001">
    <property type="entry name" value="Geranylgeranyl diphosphate synthase"/>
    <property type="match status" value="1"/>
</dbReference>
<dbReference type="CDD" id="cd00685">
    <property type="entry name" value="Trans_IPPS_HT"/>
    <property type="match status" value="1"/>
</dbReference>
<evidence type="ECO:0000256" key="1">
    <source>
        <dbReference type="ARBA" id="ARBA00001946"/>
    </source>
</evidence>
<evidence type="ECO:0000256" key="8">
    <source>
        <dbReference type="RuleBase" id="RU004466"/>
    </source>
</evidence>
<dbReference type="GO" id="GO:0046872">
    <property type="term" value="F:metal ion binding"/>
    <property type="evidence" value="ECO:0007669"/>
    <property type="project" value="UniProtKB-KW"/>
</dbReference>
<evidence type="ECO:0000313" key="9">
    <source>
        <dbReference type="EMBL" id="VTZ65973.1"/>
    </source>
</evidence>
<dbReference type="GO" id="GO:0004659">
    <property type="term" value="F:prenyltransferase activity"/>
    <property type="evidence" value="ECO:0007669"/>
    <property type="project" value="InterPro"/>
</dbReference>
<dbReference type="InterPro" id="IPR000092">
    <property type="entry name" value="Polyprenyl_synt"/>
</dbReference>
<name>A0A508X863_9HYPH</name>